<evidence type="ECO:0000313" key="2">
    <source>
        <dbReference type="EMBL" id="QBK31866.1"/>
    </source>
</evidence>
<accession>A0A4P6V5H9</accession>
<dbReference type="EMBL" id="CP036532">
    <property type="protein sequence ID" value="QBK31866.1"/>
    <property type="molecule type" value="Genomic_DNA"/>
</dbReference>
<dbReference type="AlphaFoldDB" id="A0A4P6V5H9"/>
<dbReference type="OrthoDB" id="9959313at2"/>
<dbReference type="KEGG" id="rpod:E0E05_15425"/>
<organism evidence="2 3">
    <name type="scientific">Roseitalea porphyridii</name>
    <dbReference type="NCBI Taxonomy" id="1852022"/>
    <lineage>
        <taxon>Bacteria</taxon>
        <taxon>Pseudomonadati</taxon>
        <taxon>Pseudomonadota</taxon>
        <taxon>Alphaproteobacteria</taxon>
        <taxon>Hyphomicrobiales</taxon>
        <taxon>Ahrensiaceae</taxon>
        <taxon>Roseitalea</taxon>
    </lineage>
</organism>
<sequence length="107" mass="10919">MAMLIMAGGLFAHADALKTDASDCHGAPVLGKLGDHEHAGSTTPPDCDAASKLGQLHCGASILVLSSANAATFVSTRCAQQPQPRAFPVGSTEAVEPPPPRLLFQTA</sequence>
<keyword evidence="3" id="KW-1185">Reference proteome</keyword>
<evidence type="ECO:0000313" key="3">
    <source>
        <dbReference type="Proteomes" id="UP000293719"/>
    </source>
</evidence>
<dbReference type="RefSeq" id="WP_131617515.1">
    <property type="nucleotide sequence ID" value="NZ_CP036532.1"/>
</dbReference>
<gene>
    <name evidence="2" type="ORF">E0E05_15425</name>
</gene>
<reference evidence="2 3" key="1">
    <citation type="journal article" date="2017" name="Int. J. Syst. Evol. Microbiol.">
        <title>Roseitalea porphyridii gen. nov., sp. nov., isolated from a red alga, and reclassification of Hoeflea suaedae Chung et al. 2013 as Pseudohoeflea suaedae gen. nov., comb. nov.</title>
        <authorList>
            <person name="Hyeon J.W."/>
            <person name="Jeong S.E."/>
            <person name="Baek K."/>
            <person name="Jeon C.O."/>
        </authorList>
    </citation>
    <scope>NUCLEOTIDE SEQUENCE [LARGE SCALE GENOMIC DNA]</scope>
    <source>
        <strain evidence="2 3">MA7-20</strain>
    </source>
</reference>
<name>A0A4P6V5H9_9HYPH</name>
<protein>
    <recommendedName>
        <fullName evidence="4">DUF2946 domain-containing protein</fullName>
    </recommendedName>
</protein>
<dbReference type="Proteomes" id="UP000293719">
    <property type="component" value="Chromosome"/>
</dbReference>
<feature type="region of interest" description="Disordered" evidence="1">
    <location>
        <begin position="82"/>
        <end position="107"/>
    </location>
</feature>
<evidence type="ECO:0000256" key="1">
    <source>
        <dbReference type="SAM" id="MobiDB-lite"/>
    </source>
</evidence>
<proteinExistence type="predicted"/>
<dbReference type="GeneID" id="301049102"/>
<evidence type="ECO:0008006" key="4">
    <source>
        <dbReference type="Google" id="ProtNLM"/>
    </source>
</evidence>